<comment type="caution">
    <text evidence="1">The sequence shown here is derived from an EMBL/GenBank/DDBJ whole genome shotgun (WGS) entry which is preliminary data.</text>
</comment>
<organism evidence="1 2">
    <name type="scientific">Peronospora destructor</name>
    <dbReference type="NCBI Taxonomy" id="86335"/>
    <lineage>
        <taxon>Eukaryota</taxon>
        <taxon>Sar</taxon>
        <taxon>Stramenopiles</taxon>
        <taxon>Oomycota</taxon>
        <taxon>Peronosporomycetes</taxon>
        <taxon>Peronosporales</taxon>
        <taxon>Peronosporaceae</taxon>
        <taxon>Peronospora</taxon>
    </lineage>
</organism>
<reference evidence="1" key="1">
    <citation type="submission" date="2022-12" db="EMBL/GenBank/DDBJ databases">
        <authorList>
            <person name="Webb A."/>
        </authorList>
    </citation>
    <scope>NUCLEOTIDE SEQUENCE</scope>
    <source>
        <strain evidence="1">Pd1</strain>
    </source>
</reference>
<evidence type="ECO:0000313" key="1">
    <source>
        <dbReference type="EMBL" id="CAI5735194.1"/>
    </source>
</evidence>
<dbReference type="Proteomes" id="UP001162029">
    <property type="component" value="Unassembled WGS sequence"/>
</dbReference>
<protein>
    <submittedName>
        <fullName evidence="1">Uncharacterized protein</fullName>
    </submittedName>
</protein>
<sequence>MLMKSRPKPLAGITTNNYFDVLDSVETEFDCCPATLSEGDLPRFQIVPRKAQAQAPRNLAIRKKASHFLTKHHTR</sequence>
<evidence type="ECO:0000313" key="2">
    <source>
        <dbReference type="Proteomes" id="UP001162029"/>
    </source>
</evidence>
<dbReference type="AlphaFoldDB" id="A0AAV0UED8"/>
<proteinExistence type="predicted"/>
<keyword evidence="2" id="KW-1185">Reference proteome</keyword>
<dbReference type="EMBL" id="CANTFM010001113">
    <property type="protein sequence ID" value="CAI5735194.1"/>
    <property type="molecule type" value="Genomic_DNA"/>
</dbReference>
<gene>
    <name evidence="1" type="ORF">PDE001_LOCUS5943</name>
</gene>
<name>A0AAV0UED8_9STRA</name>
<accession>A0AAV0UED8</accession>